<dbReference type="PANTHER" id="PTHR30007">
    <property type="entry name" value="PHP DOMAIN PROTEIN"/>
    <property type="match status" value="1"/>
</dbReference>
<comment type="caution">
    <text evidence="2">The sequence shown here is derived from an EMBL/GenBank/DDBJ whole genome shotgun (WGS) entry which is preliminary data.</text>
</comment>
<proteinExistence type="predicted"/>
<organism evidence="2 3">
    <name type="scientific">Deinococcus cellulosilyticus (strain DSM 18568 / NBRC 106333 / KACC 11606 / 5516J-15)</name>
    <dbReference type="NCBI Taxonomy" id="1223518"/>
    <lineage>
        <taxon>Bacteria</taxon>
        <taxon>Thermotogati</taxon>
        <taxon>Deinococcota</taxon>
        <taxon>Deinococci</taxon>
        <taxon>Deinococcales</taxon>
        <taxon>Deinococcaceae</taxon>
        <taxon>Deinococcus</taxon>
    </lineage>
</organism>
<dbReference type="GO" id="GO:0006313">
    <property type="term" value="P:DNA transposition"/>
    <property type="evidence" value="ECO:0007669"/>
    <property type="project" value="InterPro"/>
</dbReference>
<keyword evidence="3" id="KW-1185">Reference proteome</keyword>
<dbReference type="GO" id="GO:0004803">
    <property type="term" value="F:transposase activity"/>
    <property type="evidence" value="ECO:0007669"/>
    <property type="project" value="InterPro"/>
</dbReference>
<feature type="domain" description="Transposase IS4-like" evidence="1">
    <location>
        <begin position="4"/>
        <end position="131"/>
    </location>
</feature>
<evidence type="ECO:0000259" key="1">
    <source>
        <dbReference type="Pfam" id="PF01609"/>
    </source>
</evidence>
<dbReference type="PANTHER" id="PTHR30007:SF0">
    <property type="entry name" value="TRANSPOSASE"/>
    <property type="match status" value="1"/>
</dbReference>
<dbReference type="Pfam" id="PF01609">
    <property type="entry name" value="DDE_Tnp_1"/>
    <property type="match status" value="1"/>
</dbReference>
<reference evidence="2 3" key="1">
    <citation type="submission" date="2019-07" db="EMBL/GenBank/DDBJ databases">
        <title>Whole genome shotgun sequence of Deinococcus cellulosilyticus NBRC 106333.</title>
        <authorList>
            <person name="Hosoyama A."/>
            <person name="Uohara A."/>
            <person name="Ohji S."/>
            <person name="Ichikawa N."/>
        </authorList>
    </citation>
    <scope>NUCLEOTIDE SEQUENCE [LARGE SCALE GENOMIC DNA]</scope>
    <source>
        <strain evidence="2 3">NBRC 106333</strain>
    </source>
</reference>
<dbReference type="AlphaFoldDB" id="A0A511NC29"/>
<sequence>MVCAASTQEREGGKVLLEAAKEKCPRLETIFVDNGYNGEKFEDWVLQKTSWKVEVVKHASSFSRYAVIVGSEITAEAYQAAIAKWKTGKKGFVVLKKRWVVERTNAWVVRHRRLRVDYEYLPETTEAWIYLVNIRLLIRRLAKHYLENGSGAPLYC</sequence>
<dbReference type="Proteomes" id="UP000321306">
    <property type="component" value="Unassembled WGS sequence"/>
</dbReference>
<dbReference type="EMBL" id="BJXB01000062">
    <property type="protein sequence ID" value="GEM50157.1"/>
    <property type="molecule type" value="Genomic_DNA"/>
</dbReference>
<gene>
    <name evidence="2" type="ORF">DC3_57920</name>
</gene>
<dbReference type="InterPro" id="IPR002559">
    <property type="entry name" value="Transposase_11"/>
</dbReference>
<evidence type="ECO:0000313" key="3">
    <source>
        <dbReference type="Proteomes" id="UP000321306"/>
    </source>
</evidence>
<dbReference type="GO" id="GO:0003677">
    <property type="term" value="F:DNA binding"/>
    <property type="evidence" value="ECO:0007669"/>
    <property type="project" value="InterPro"/>
</dbReference>
<protein>
    <recommendedName>
        <fullName evidence="1">Transposase IS4-like domain-containing protein</fullName>
    </recommendedName>
</protein>
<name>A0A511NC29_DEIC1</name>
<accession>A0A511NC29</accession>
<evidence type="ECO:0000313" key="2">
    <source>
        <dbReference type="EMBL" id="GEM50157.1"/>
    </source>
</evidence>